<evidence type="ECO:0000313" key="1">
    <source>
        <dbReference type="EMBL" id="KKL27636.1"/>
    </source>
</evidence>
<accession>A0A0F9ECN5</accession>
<organism evidence="1">
    <name type="scientific">marine sediment metagenome</name>
    <dbReference type="NCBI Taxonomy" id="412755"/>
    <lineage>
        <taxon>unclassified sequences</taxon>
        <taxon>metagenomes</taxon>
        <taxon>ecological metagenomes</taxon>
    </lineage>
</organism>
<feature type="non-terminal residue" evidence="1">
    <location>
        <position position="105"/>
    </location>
</feature>
<protein>
    <submittedName>
        <fullName evidence="1">Uncharacterized protein</fullName>
    </submittedName>
</protein>
<comment type="caution">
    <text evidence="1">The sequence shown here is derived from an EMBL/GenBank/DDBJ whole genome shotgun (WGS) entry which is preliminary data.</text>
</comment>
<name>A0A0F9ECN5_9ZZZZ</name>
<gene>
    <name evidence="1" type="ORF">LCGC14_2383190</name>
</gene>
<sequence>MSDLTPTDGGLPGHGPEEVHCAYCGVRLNRRLWFCTNCATPYKDHRSVLPVLRPPELTDEELIASDIKKRKNIWKVPSQFPFSLILVGKTLFAGGTDAVAAFDTK</sequence>
<dbReference type="EMBL" id="LAZR01035390">
    <property type="protein sequence ID" value="KKL27636.1"/>
    <property type="molecule type" value="Genomic_DNA"/>
</dbReference>
<reference evidence="1" key="1">
    <citation type="journal article" date="2015" name="Nature">
        <title>Complex archaea that bridge the gap between prokaryotes and eukaryotes.</title>
        <authorList>
            <person name="Spang A."/>
            <person name="Saw J.H."/>
            <person name="Jorgensen S.L."/>
            <person name="Zaremba-Niedzwiedzka K."/>
            <person name="Martijn J."/>
            <person name="Lind A.E."/>
            <person name="van Eijk R."/>
            <person name="Schleper C."/>
            <person name="Guy L."/>
            <person name="Ettema T.J."/>
        </authorList>
    </citation>
    <scope>NUCLEOTIDE SEQUENCE</scope>
</reference>
<dbReference type="AlphaFoldDB" id="A0A0F9ECN5"/>
<proteinExistence type="predicted"/>